<feature type="compositionally biased region" description="Pro residues" evidence="2">
    <location>
        <begin position="520"/>
        <end position="530"/>
    </location>
</feature>
<dbReference type="SUPFAM" id="SSF117281">
    <property type="entry name" value="Kelch motif"/>
    <property type="match status" value="1"/>
</dbReference>
<feature type="region of interest" description="Disordered" evidence="2">
    <location>
        <begin position="260"/>
        <end position="310"/>
    </location>
</feature>
<dbReference type="Gene3D" id="2.120.10.80">
    <property type="entry name" value="Kelch-type beta propeller"/>
    <property type="match status" value="2"/>
</dbReference>
<sequence>MISSSQPPIIPLTYTIAGCSEHSGRYVAENILLDNPLDQASRWSGAYQASNIKQWMLLELSQLSILSEQHSRTLTFGKYKESMILRHILKHLRQRRLLGPYHSILARTGFGQGDTSQQFEHPAVSSLYSSLVLQGQFSEAESVLSTCASQKLFALSILAFQPTALWTRISPIGDPEGVTTQPSARGGHAMCLDQERGLIYMFGGWDGRKSLQDFWLWNTRDMTWKFLGSNGPGPRACHRMVFDKPTGDIYVFGRLDEHVSADPPSPVTTTAPRSGHRHRAASSEPTPEGITDASMGPSTVSEDSGPLPSSRPTQFCSEFYRFHTRGPKEGEWELISHDVMMDGGPPLVFDHQMIIDCDTRMIYMSGGRVVDGDWDAVKYAGMYSYNMQSGKWRTIQPNDATGMHPNIAPRFGHSMVLDPESQTLFLFAGQRDDKYMADMYAYHLPTDNIIELYPNFATADGPDACFTQRAIIDPDLKEIYVFCGLTKGPPGTMSMLETEAPYWIYRYERPERPGIWTKILPPPSSSPAPPSRTGDVPLPRYAHQVVYDTDTKLFYMHGGNAGLEKEVPVPGDDVSMETASTSTRVSGGSAAEMEAGAET</sequence>
<protein>
    <recommendedName>
        <fullName evidence="3">Muskelin N-terminal domain-containing protein</fullName>
    </recommendedName>
</protein>
<feature type="region of interest" description="Disordered" evidence="2">
    <location>
        <begin position="564"/>
        <end position="599"/>
    </location>
</feature>
<dbReference type="PANTHER" id="PTHR15526:SF5">
    <property type="entry name" value="MUSKELIN"/>
    <property type="match status" value="1"/>
</dbReference>
<proteinExistence type="predicted"/>
<feature type="domain" description="Muskelin N-terminal" evidence="3">
    <location>
        <begin position="12"/>
        <end position="83"/>
    </location>
</feature>
<dbReference type="Proteomes" id="UP000292702">
    <property type="component" value="Unassembled WGS sequence"/>
</dbReference>
<dbReference type="EMBL" id="RWJN01000186">
    <property type="protein sequence ID" value="TCD65352.1"/>
    <property type="molecule type" value="Genomic_DNA"/>
</dbReference>
<dbReference type="GO" id="GO:0005737">
    <property type="term" value="C:cytoplasm"/>
    <property type="evidence" value="ECO:0007669"/>
    <property type="project" value="TreeGrafter"/>
</dbReference>
<dbReference type="OrthoDB" id="10052615at2759"/>
<evidence type="ECO:0000256" key="1">
    <source>
        <dbReference type="ARBA" id="ARBA00022737"/>
    </source>
</evidence>
<accession>A0A4R0RDB7</accession>
<evidence type="ECO:0000313" key="4">
    <source>
        <dbReference type="EMBL" id="TCD65352.1"/>
    </source>
</evidence>
<organism evidence="4 5">
    <name type="scientific">Steccherinum ochraceum</name>
    <dbReference type="NCBI Taxonomy" id="92696"/>
    <lineage>
        <taxon>Eukaryota</taxon>
        <taxon>Fungi</taxon>
        <taxon>Dikarya</taxon>
        <taxon>Basidiomycota</taxon>
        <taxon>Agaricomycotina</taxon>
        <taxon>Agaricomycetes</taxon>
        <taxon>Polyporales</taxon>
        <taxon>Steccherinaceae</taxon>
        <taxon>Steccherinum</taxon>
    </lineage>
</organism>
<gene>
    <name evidence="4" type="ORF">EIP91_002791</name>
</gene>
<dbReference type="InterPro" id="IPR011043">
    <property type="entry name" value="Gal_Oxase/kelch_b-propeller"/>
</dbReference>
<evidence type="ECO:0000313" key="5">
    <source>
        <dbReference type="Proteomes" id="UP000292702"/>
    </source>
</evidence>
<dbReference type="InterPro" id="IPR015915">
    <property type="entry name" value="Kelch-typ_b-propeller"/>
</dbReference>
<dbReference type="STRING" id="92696.A0A4R0RDB7"/>
<dbReference type="Gene3D" id="2.60.120.260">
    <property type="entry name" value="Galactose-binding domain-like"/>
    <property type="match status" value="1"/>
</dbReference>
<evidence type="ECO:0000259" key="3">
    <source>
        <dbReference type="Pfam" id="PF06588"/>
    </source>
</evidence>
<dbReference type="AlphaFoldDB" id="A0A4R0RDB7"/>
<dbReference type="Pfam" id="PF06588">
    <property type="entry name" value="Muskelin_N"/>
    <property type="match status" value="1"/>
</dbReference>
<keyword evidence="1" id="KW-0677">Repeat</keyword>
<dbReference type="InterPro" id="IPR010565">
    <property type="entry name" value="Muskelin_N"/>
</dbReference>
<dbReference type="PANTHER" id="PTHR15526">
    <property type="entry name" value="MUSKELIN"/>
    <property type="match status" value="1"/>
</dbReference>
<evidence type="ECO:0000256" key="2">
    <source>
        <dbReference type="SAM" id="MobiDB-lite"/>
    </source>
</evidence>
<comment type="caution">
    <text evidence="4">The sequence shown here is derived from an EMBL/GenBank/DDBJ whole genome shotgun (WGS) entry which is preliminary data.</text>
</comment>
<feature type="compositionally biased region" description="Low complexity" evidence="2">
    <location>
        <begin position="586"/>
        <end position="599"/>
    </location>
</feature>
<name>A0A4R0RDB7_9APHY</name>
<reference evidence="4 5" key="1">
    <citation type="submission" date="2018-11" db="EMBL/GenBank/DDBJ databases">
        <title>Genome assembly of Steccherinum ochraceum LE-BIN_3174, the white-rot fungus of the Steccherinaceae family (The Residual Polyporoid clade, Polyporales, Basidiomycota).</title>
        <authorList>
            <person name="Fedorova T.V."/>
            <person name="Glazunova O.A."/>
            <person name="Landesman E.O."/>
            <person name="Moiseenko K.V."/>
            <person name="Psurtseva N.V."/>
            <person name="Savinova O.S."/>
            <person name="Shakhova N.V."/>
            <person name="Tyazhelova T.V."/>
            <person name="Vasina D.V."/>
        </authorList>
    </citation>
    <scope>NUCLEOTIDE SEQUENCE [LARGE SCALE GENOMIC DNA]</scope>
    <source>
        <strain evidence="4 5">LE-BIN_3174</strain>
    </source>
</reference>
<dbReference type="SUPFAM" id="SSF50965">
    <property type="entry name" value="Galactose oxidase, central domain"/>
    <property type="match status" value="1"/>
</dbReference>
<dbReference type="InterPro" id="IPR052456">
    <property type="entry name" value="CTLH_complex_component"/>
</dbReference>
<keyword evidence="5" id="KW-1185">Reference proteome</keyword>
<feature type="region of interest" description="Disordered" evidence="2">
    <location>
        <begin position="518"/>
        <end position="537"/>
    </location>
</feature>